<evidence type="ECO:0000313" key="5">
    <source>
        <dbReference type="EMBL" id="MPN62774.1"/>
    </source>
</evidence>
<evidence type="ECO:0000256" key="4">
    <source>
        <dbReference type="ARBA" id="ARBA00022840"/>
    </source>
</evidence>
<keyword evidence="1" id="KW-0813">Transport</keyword>
<keyword evidence="2" id="KW-0677">Repeat</keyword>
<gene>
    <name evidence="5" type="primary">araG_13</name>
    <name evidence="5" type="ORF">SDC9_210527</name>
</gene>
<dbReference type="InterPro" id="IPR050107">
    <property type="entry name" value="ABC_carbohydrate_import_ATPase"/>
</dbReference>
<name>A0A645JRJ0_9ZZZZ</name>
<reference evidence="5" key="1">
    <citation type="submission" date="2019-08" db="EMBL/GenBank/DDBJ databases">
        <authorList>
            <person name="Kucharzyk K."/>
            <person name="Murdoch R.W."/>
            <person name="Higgins S."/>
            <person name="Loffler F."/>
        </authorList>
    </citation>
    <scope>NUCLEOTIDE SEQUENCE</scope>
</reference>
<dbReference type="GO" id="GO:0016787">
    <property type="term" value="F:hydrolase activity"/>
    <property type="evidence" value="ECO:0007669"/>
    <property type="project" value="UniProtKB-KW"/>
</dbReference>
<keyword evidence="3" id="KW-0547">Nucleotide-binding</keyword>
<keyword evidence="5" id="KW-0378">Hydrolase</keyword>
<evidence type="ECO:0000256" key="2">
    <source>
        <dbReference type="ARBA" id="ARBA00022737"/>
    </source>
</evidence>
<dbReference type="GO" id="GO:0005524">
    <property type="term" value="F:ATP binding"/>
    <property type="evidence" value="ECO:0007669"/>
    <property type="project" value="UniProtKB-KW"/>
</dbReference>
<protein>
    <submittedName>
        <fullName evidence="5">Arabinose import ATP-binding protein AraG</fullName>
        <ecNumber evidence="5">3.6.3.17</ecNumber>
    </submittedName>
</protein>
<dbReference type="EC" id="3.6.3.17" evidence="5"/>
<sequence length="103" mass="11701">MIRLLSGGNQQKIVVSKWLRSDMKIMLLDEPTAGVDISSKKELIATIRKFTNEGNGAIFVSSELQELMAVCDRIYILKKGRIINELRHEEIESEEVLQNAVQQ</sequence>
<comment type="caution">
    <text evidence="5">The sequence shown here is derived from an EMBL/GenBank/DDBJ whole genome shotgun (WGS) entry which is preliminary data.</text>
</comment>
<dbReference type="PANTHER" id="PTHR43790:SF9">
    <property type="entry name" value="GALACTOFURANOSE TRANSPORTER ATP-BINDING PROTEIN YTFR"/>
    <property type="match status" value="1"/>
</dbReference>
<keyword evidence="4 5" id="KW-0067">ATP-binding</keyword>
<proteinExistence type="predicted"/>
<evidence type="ECO:0000256" key="1">
    <source>
        <dbReference type="ARBA" id="ARBA00022448"/>
    </source>
</evidence>
<dbReference type="AlphaFoldDB" id="A0A645JRJ0"/>
<evidence type="ECO:0000256" key="3">
    <source>
        <dbReference type="ARBA" id="ARBA00022741"/>
    </source>
</evidence>
<dbReference type="PANTHER" id="PTHR43790">
    <property type="entry name" value="CARBOHYDRATE TRANSPORT ATP-BINDING PROTEIN MG119-RELATED"/>
    <property type="match status" value="1"/>
</dbReference>
<organism evidence="5">
    <name type="scientific">bioreactor metagenome</name>
    <dbReference type="NCBI Taxonomy" id="1076179"/>
    <lineage>
        <taxon>unclassified sequences</taxon>
        <taxon>metagenomes</taxon>
        <taxon>ecological metagenomes</taxon>
    </lineage>
</organism>
<dbReference type="Gene3D" id="3.40.50.300">
    <property type="entry name" value="P-loop containing nucleotide triphosphate hydrolases"/>
    <property type="match status" value="1"/>
</dbReference>
<accession>A0A645JRJ0</accession>
<dbReference type="EMBL" id="VSSQ01141301">
    <property type="protein sequence ID" value="MPN62774.1"/>
    <property type="molecule type" value="Genomic_DNA"/>
</dbReference>
<dbReference type="SUPFAM" id="SSF52540">
    <property type="entry name" value="P-loop containing nucleoside triphosphate hydrolases"/>
    <property type="match status" value="1"/>
</dbReference>
<dbReference type="InterPro" id="IPR027417">
    <property type="entry name" value="P-loop_NTPase"/>
</dbReference>